<dbReference type="InterPro" id="IPR028889">
    <property type="entry name" value="USP"/>
</dbReference>
<dbReference type="Pfam" id="PF00443">
    <property type="entry name" value="UCH"/>
    <property type="match status" value="1"/>
</dbReference>
<dbReference type="GO" id="GO:0006508">
    <property type="term" value="P:proteolysis"/>
    <property type="evidence" value="ECO:0007669"/>
    <property type="project" value="UniProtKB-KW"/>
</dbReference>
<dbReference type="PANTHER" id="PTHR24006">
    <property type="entry name" value="UBIQUITIN CARBOXYL-TERMINAL HYDROLASE"/>
    <property type="match status" value="1"/>
</dbReference>
<keyword evidence="11" id="KW-1185">Reference proteome</keyword>
<evidence type="ECO:0000256" key="6">
    <source>
        <dbReference type="ARBA" id="ARBA00022801"/>
    </source>
</evidence>
<dbReference type="Proteomes" id="UP001271007">
    <property type="component" value="Unassembled WGS sequence"/>
</dbReference>
<feature type="compositionally biased region" description="Basic residues" evidence="8">
    <location>
        <begin position="25"/>
        <end position="34"/>
    </location>
</feature>
<proteinExistence type="inferred from homology"/>
<protein>
    <recommendedName>
        <fullName evidence="3">ubiquitinyl hydrolase 1</fullName>
        <ecNumber evidence="3">3.4.19.12</ecNumber>
    </recommendedName>
</protein>
<evidence type="ECO:0000256" key="3">
    <source>
        <dbReference type="ARBA" id="ARBA00012759"/>
    </source>
</evidence>
<evidence type="ECO:0000256" key="5">
    <source>
        <dbReference type="ARBA" id="ARBA00022786"/>
    </source>
</evidence>
<keyword evidence="6" id="KW-0378">Hydrolase</keyword>
<dbReference type="GO" id="GO:0005634">
    <property type="term" value="C:nucleus"/>
    <property type="evidence" value="ECO:0007669"/>
    <property type="project" value="TreeGrafter"/>
</dbReference>
<reference evidence="10" key="1">
    <citation type="submission" date="2023-04" db="EMBL/GenBank/DDBJ databases">
        <title>Black Yeasts Isolated from many extreme environments.</title>
        <authorList>
            <person name="Coleine C."/>
            <person name="Stajich J.E."/>
            <person name="Selbmann L."/>
        </authorList>
    </citation>
    <scope>NUCLEOTIDE SEQUENCE</scope>
    <source>
        <strain evidence="10">CCFEE 5312</strain>
    </source>
</reference>
<dbReference type="PROSITE" id="PS50235">
    <property type="entry name" value="USP_3"/>
    <property type="match status" value="1"/>
</dbReference>
<dbReference type="GO" id="GO:0016579">
    <property type="term" value="P:protein deubiquitination"/>
    <property type="evidence" value="ECO:0007669"/>
    <property type="project" value="InterPro"/>
</dbReference>
<gene>
    <name evidence="10" type="ORF">LTR09_003296</name>
</gene>
<dbReference type="GO" id="GO:0004843">
    <property type="term" value="F:cysteine-type deubiquitinase activity"/>
    <property type="evidence" value="ECO:0007669"/>
    <property type="project" value="UniProtKB-EC"/>
</dbReference>
<evidence type="ECO:0000313" key="10">
    <source>
        <dbReference type="EMBL" id="KAK3056060.1"/>
    </source>
</evidence>
<keyword evidence="4" id="KW-0645">Protease</keyword>
<dbReference type="SUPFAM" id="SSF54001">
    <property type="entry name" value="Cysteine proteinases"/>
    <property type="match status" value="1"/>
</dbReference>
<dbReference type="InterPro" id="IPR001394">
    <property type="entry name" value="Peptidase_C19_UCH"/>
</dbReference>
<comment type="caution">
    <text evidence="10">The sequence shown here is derived from an EMBL/GenBank/DDBJ whole genome shotgun (WGS) entry which is preliminary data.</text>
</comment>
<dbReference type="EMBL" id="JAWDJX010000007">
    <property type="protein sequence ID" value="KAK3056060.1"/>
    <property type="molecule type" value="Genomic_DNA"/>
</dbReference>
<feature type="region of interest" description="Disordered" evidence="8">
    <location>
        <begin position="14"/>
        <end position="34"/>
    </location>
</feature>
<organism evidence="10 11">
    <name type="scientific">Extremus antarcticus</name>
    <dbReference type="NCBI Taxonomy" id="702011"/>
    <lineage>
        <taxon>Eukaryota</taxon>
        <taxon>Fungi</taxon>
        <taxon>Dikarya</taxon>
        <taxon>Ascomycota</taxon>
        <taxon>Pezizomycotina</taxon>
        <taxon>Dothideomycetes</taxon>
        <taxon>Dothideomycetidae</taxon>
        <taxon>Mycosphaerellales</taxon>
        <taxon>Extremaceae</taxon>
        <taxon>Extremus</taxon>
    </lineage>
</organism>
<evidence type="ECO:0000256" key="2">
    <source>
        <dbReference type="ARBA" id="ARBA00009085"/>
    </source>
</evidence>
<dbReference type="CDD" id="cd02257">
    <property type="entry name" value="Peptidase_C19"/>
    <property type="match status" value="1"/>
</dbReference>
<evidence type="ECO:0000256" key="1">
    <source>
        <dbReference type="ARBA" id="ARBA00000707"/>
    </source>
</evidence>
<evidence type="ECO:0000256" key="4">
    <source>
        <dbReference type="ARBA" id="ARBA00022670"/>
    </source>
</evidence>
<dbReference type="InterPro" id="IPR018200">
    <property type="entry name" value="USP_CS"/>
</dbReference>
<feature type="domain" description="USP" evidence="9">
    <location>
        <begin position="65"/>
        <end position="385"/>
    </location>
</feature>
<evidence type="ECO:0000256" key="8">
    <source>
        <dbReference type="SAM" id="MobiDB-lite"/>
    </source>
</evidence>
<dbReference type="Gene3D" id="3.90.70.10">
    <property type="entry name" value="Cysteine proteinases"/>
    <property type="match status" value="1"/>
</dbReference>
<keyword evidence="5" id="KW-0833">Ubl conjugation pathway</keyword>
<dbReference type="InterPro" id="IPR038765">
    <property type="entry name" value="Papain-like_cys_pep_sf"/>
</dbReference>
<dbReference type="PANTHER" id="PTHR24006:SF758">
    <property type="entry name" value="UBIQUITIN CARBOXYL-TERMINAL HYDROLASE 36"/>
    <property type="match status" value="1"/>
</dbReference>
<evidence type="ECO:0000256" key="7">
    <source>
        <dbReference type="ARBA" id="ARBA00022807"/>
    </source>
</evidence>
<dbReference type="AlphaFoldDB" id="A0AAJ0GEP1"/>
<accession>A0AAJ0GEP1</accession>
<evidence type="ECO:0000313" key="11">
    <source>
        <dbReference type="Proteomes" id="UP001271007"/>
    </source>
</evidence>
<dbReference type="EC" id="3.4.19.12" evidence="3"/>
<dbReference type="PROSITE" id="PS00973">
    <property type="entry name" value="USP_2"/>
    <property type="match status" value="1"/>
</dbReference>
<dbReference type="InterPro" id="IPR050164">
    <property type="entry name" value="Peptidase_C19"/>
</dbReference>
<comment type="similarity">
    <text evidence="2">Belongs to the peptidase C19 family.</text>
</comment>
<comment type="catalytic activity">
    <reaction evidence="1">
        <text>Thiol-dependent hydrolysis of ester, thioester, amide, peptide and isopeptide bonds formed by the C-terminal Gly of ubiquitin (a 76-residue protein attached to proteins as an intracellular targeting signal).</text>
        <dbReference type="EC" id="3.4.19.12"/>
    </reaction>
</comment>
<sequence>MLLRSTNKYDPAVSAPYLKTEPRPARKHKSKVTKYRAGKSKPWKAIKGPGRVTKFPGGFKHSWPVGLTNPNGAYCYRRALLQCLIHLPAVYNYLGSIPHQSDCERRISACVVCGLQTLVNKYWNEKGRISFPREAVAILDKAIRIRGHGSAMFPDAETNNQGDPHDLFMFLHDQLERNEFKWSTHLDRLFSVYRSYAWECEDCGGPNQGNDPVSVYIPIPLAGSQGSGHDLDDHIEKWFYGEENRTCNVPNCNGTTVGTPKEREIDYWITQSPEVLCINLQRQAYNHVTGVTSKIHDEVPYPEVLDLSEYTEDESELRYRLYGVVAHRGKGADEGHYIASVRKHKAGFATISDESLINYATTSRLLKPGHSKQNFDTALLFYLKI</sequence>
<dbReference type="GO" id="GO:0005829">
    <property type="term" value="C:cytosol"/>
    <property type="evidence" value="ECO:0007669"/>
    <property type="project" value="TreeGrafter"/>
</dbReference>
<keyword evidence="7" id="KW-0788">Thiol protease</keyword>
<name>A0AAJ0GEP1_9PEZI</name>
<evidence type="ECO:0000259" key="9">
    <source>
        <dbReference type="PROSITE" id="PS50235"/>
    </source>
</evidence>